<dbReference type="PANTHER" id="PTHR43539">
    <property type="entry name" value="FLAVIN-BINDING MONOOXYGENASE-LIKE PROTEIN (AFU_ORTHOLOGUE AFUA_4G09220)"/>
    <property type="match status" value="1"/>
</dbReference>
<sequence>MGLLPPHHIPADQASRVGGLFGRGDPVARRPDHRAVPRGPHPAAVADRGFGIPPGAQPGPQRHAGVGAGAHGRHRGADGGLRPAPHRPPAQDSAPLPLSRSNGTRRVIAAAASALATQAREDLAALSYPCVDWVTPGIGPDGTPVHATIVVGAGQSGLAIAAALRREGVADVVLLDGAPAGQEGVWDTFARMEELRTPKGLNGMEFGCPSLSVRAWYTAHHGAAAWDALDRIPRRAWAGYLAWYRDTLGLAVENDTSVTDIRDASADILAVATRTPAGPRIRHARTVVIATGYDGAGGWTVPAFIRDALPPDRYHHTNGPVDFARLRGARVAVLGHGASAFDNANAALDAGAARVDLCFRRARLPRVNPYRHIESAGMMTHYAALDPAIRWRIARHIRLVDQPPPRRTLDRALANSRFHLHPATPWRSIGTAGDAILVDTPRGTLACDHLLCATGAAVDLTSRPELTSLAPLVALWRDRHDPGTEEGDDRLGAYPFLEGDFSFVPRGAGADWVARVFCFNGASGVSHGLHATSISGHRHAMPRLVRGVTERLFAGEAGRVLGRLAAYADIDLDLPEDFEAGHHGLGRPAGNAVDAA</sequence>
<dbReference type="OrthoDB" id="8671611at2"/>
<evidence type="ECO:0000256" key="2">
    <source>
        <dbReference type="SAM" id="MobiDB-lite"/>
    </source>
</evidence>
<dbReference type="AlphaFoldDB" id="A0A4Q2REF9"/>
<feature type="region of interest" description="Disordered" evidence="2">
    <location>
        <begin position="1"/>
        <end position="100"/>
    </location>
</feature>
<dbReference type="Gene3D" id="3.50.50.60">
    <property type="entry name" value="FAD/NAD(P)-binding domain"/>
    <property type="match status" value="1"/>
</dbReference>
<dbReference type="PANTHER" id="PTHR43539:SF91">
    <property type="entry name" value="FAD-DEPENDENT URATE HYDROXYLASE"/>
    <property type="match status" value="1"/>
</dbReference>
<dbReference type="InterPro" id="IPR038732">
    <property type="entry name" value="HpyO/CreE_NAD-binding"/>
</dbReference>
<reference evidence="4 5" key="1">
    <citation type="submission" date="2018-09" db="EMBL/GenBank/DDBJ databases">
        <authorList>
            <person name="Grouzdev D.S."/>
            <person name="Krutkina M.S."/>
        </authorList>
    </citation>
    <scope>NUCLEOTIDE SEQUENCE [LARGE SCALE GENOMIC DNA]</scope>
    <source>
        <strain evidence="4 5">RmlP001</strain>
    </source>
</reference>
<keyword evidence="5" id="KW-1185">Reference proteome</keyword>
<organism evidence="4 5">
    <name type="scientific">Lichenibacterium ramalinae</name>
    <dbReference type="NCBI Taxonomy" id="2316527"/>
    <lineage>
        <taxon>Bacteria</taxon>
        <taxon>Pseudomonadati</taxon>
        <taxon>Pseudomonadota</taxon>
        <taxon>Alphaproteobacteria</taxon>
        <taxon>Hyphomicrobiales</taxon>
        <taxon>Lichenihabitantaceae</taxon>
        <taxon>Lichenibacterium</taxon>
    </lineage>
</organism>
<dbReference type="GO" id="GO:0050660">
    <property type="term" value="F:flavin adenine dinucleotide binding"/>
    <property type="evidence" value="ECO:0007669"/>
    <property type="project" value="TreeGrafter"/>
</dbReference>
<dbReference type="InterPro" id="IPR036188">
    <property type="entry name" value="FAD/NAD-bd_sf"/>
</dbReference>
<proteinExistence type="predicted"/>
<keyword evidence="1" id="KW-0560">Oxidoreductase</keyword>
<evidence type="ECO:0000313" key="5">
    <source>
        <dbReference type="Proteomes" id="UP000289411"/>
    </source>
</evidence>
<reference evidence="4 5" key="2">
    <citation type="submission" date="2019-02" db="EMBL/GenBank/DDBJ databases">
        <title>'Lichenibacterium ramalinii' gen. nov. sp. nov., 'Lichenibacterium minor' gen. nov. sp. nov.</title>
        <authorList>
            <person name="Pankratov T."/>
        </authorList>
    </citation>
    <scope>NUCLEOTIDE SEQUENCE [LARGE SCALE GENOMIC DNA]</scope>
    <source>
        <strain evidence="4 5">RmlP001</strain>
    </source>
</reference>
<feature type="compositionally biased region" description="Basic and acidic residues" evidence="2">
    <location>
        <begin position="26"/>
        <end position="35"/>
    </location>
</feature>
<dbReference type="EMBL" id="QYBC01000007">
    <property type="protein sequence ID" value="RYB05356.1"/>
    <property type="molecule type" value="Genomic_DNA"/>
</dbReference>
<feature type="domain" description="FAD-dependent urate hydroxylase HpyO/Asp monooxygenase CreE-like FAD/NAD(P)-binding" evidence="3">
    <location>
        <begin position="150"/>
        <end position="293"/>
    </location>
</feature>
<accession>A0A4Q2REF9</accession>
<name>A0A4Q2REF9_9HYPH</name>
<evidence type="ECO:0000259" key="3">
    <source>
        <dbReference type="Pfam" id="PF13454"/>
    </source>
</evidence>
<comment type="caution">
    <text evidence="4">The sequence shown here is derived from an EMBL/GenBank/DDBJ whole genome shotgun (WGS) entry which is preliminary data.</text>
</comment>
<evidence type="ECO:0000256" key="1">
    <source>
        <dbReference type="ARBA" id="ARBA00023002"/>
    </source>
</evidence>
<dbReference type="Proteomes" id="UP000289411">
    <property type="component" value="Unassembled WGS sequence"/>
</dbReference>
<dbReference type="InterPro" id="IPR050982">
    <property type="entry name" value="Auxin_biosynth/cation_transpt"/>
</dbReference>
<dbReference type="GO" id="GO:0004497">
    <property type="term" value="F:monooxygenase activity"/>
    <property type="evidence" value="ECO:0007669"/>
    <property type="project" value="TreeGrafter"/>
</dbReference>
<protein>
    <submittedName>
        <fullName evidence="4">NAD(P)/FAD-dependent oxidoreductase</fullName>
    </submittedName>
</protein>
<dbReference type="SUPFAM" id="SSF51905">
    <property type="entry name" value="FAD/NAD(P)-binding domain"/>
    <property type="match status" value="1"/>
</dbReference>
<dbReference type="Pfam" id="PF13454">
    <property type="entry name" value="NAD_binding_9"/>
    <property type="match status" value="1"/>
</dbReference>
<evidence type="ECO:0000313" key="4">
    <source>
        <dbReference type="EMBL" id="RYB05356.1"/>
    </source>
</evidence>
<gene>
    <name evidence="4" type="ORF">D3272_10470</name>
</gene>